<dbReference type="Proteomes" id="UP000722989">
    <property type="component" value="Unassembled WGS sequence"/>
</dbReference>
<dbReference type="Gene3D" id="1.20.5.1930">
    <property type="match status" value="1"/>
</dbReference>
<keyword evidence="12" id="KW-1185">Reference proteome</keyword>
<evidence type="ECO:0000256" key="7">
    <source>
        <dbReference type="ARBA" id="ARBA00022840"/>
    </source>
</evidence>
<evidence type="ECO:0000256" key="2">
    <source>
        <dbReference type="ARBA" id="ARBA00012438"/>
    </source>
</evidence>
<dbReference type="EC" id="2.7.13.3" evidence="2"/>
<dbReference type="RefSeq" id="WP_167926066.1">
    <property type="nucleotide sequence ID" value="NZ_JAATVY010000010.1"/>
</dbReference>
<feature type="domain" description="Histidine kinase/HSP90-like ATPase" evidence="10">
    <location>
        <begin position="564"/>
        <end position="655"/>
    </location>
</feature>
<keyword evidence="9" id="KW-0472">Membrane</keyword>
<feature type="transmembrane region" description="Helical" evidence="9">
    <location>
        <begin position="235"/>
        <end position="255"/>
    </location>
</feature>
<dbReference type="SUPFAM" id="SSF55874">
    <property type="entry name" value="ATPase domain of HSP90 chaperone/DNA topoisomerase II/histidine kinase"/>
    <property type="match status" value="1"/>
</dbReference>
<organism evidence="11 12">
    <name type="scientific">Planosporangium thailandense</name>
    <dbReference type="NCBI Taxonomy" id="765197"/>
    <lineage>
        <taxon>Bacteria</taxon>
        <taxon>Bacillati</taxon>
        <taxon>Actinomycetota</taxon>
        <taxon>Actinomycetes</taxon>
        <taxon>Micromonosporales</taxon>
        <taxon>Micromonosporaceae</taxon>
        <taxon>Planosporangium</taxon>
    </lineage>
</organism>
<keyword evidence="9" id="KW-1133">Transmembrane helix</keyword>
<evidence type="ECO:0000256" key="3">
    <source>
        <dbReference type="ARBA" id="ARBA00022553"/>
    </source>
</evidence>
<dbReference type="PANTHER" id="PTHR24421:SF10">
    <property type="entry name" value="NITRATE_NITRITE SENSOR PROTEIN NARQ"/>
    <property type="match status" value="1"/>
</dbReference>
<feature type="transmembrane region" description="Helical" evidence="9">
    <location>
        <begin position="90"/>
        <end position="116"/>
    </location>
</feature>
<evidence type="ECO:0000259" key="10">
    <source>
        <dbReference type="SMART" id="SM00387"/>
    </source>
</evidence>
<dbReference type="InterPro" id="IPR003594">
    <property type="entry name" value="HATPase_dom"/>
</dbReference>
<feature type="transmembrane region" description="Helical" evidence="9">
    <location>
        <begin position="178"/>
        <end position="197"/>
    </location>
</feature>
<dbReference type="InterPro" id="IPR003018">
    <property type="entry name" value="GAF"/>
</dbReference>
<keyword evidence="5" id="KW-0547">Nucleotide-binding</keyword>
<evidence type="ECO:0000256" key="5">
    <source>
        <dbReference type="ARBA" id="ARBA00022741"/>
    </source>
</evidence>
<dbReference type="SMART" id="SM00387">
    <property type="entry name" value="HATPase_c"/>
    <property type="match status" value="1"/>
</dbReference>
<evidence type="ECO:0000256" key="4">
    <source>
        <dbReference type="ARBA" id="ARBA00022679"/>
    </source>
</evidence>
<evidence type="ECO:0000256" key="1">
    <source>
        <dbReference type="ARBA" id="ARBA00000085"/>
    </source>
</evidence>
<comment type="catalytic activity">
    <reaction evidence="1">
        <text>ATP + protein L-histidine = ADP + protein N-phospho-L-histidine.</text>
        <dbReference type="EC" id="2.7.13.3"/>
    </reaction>
</comment>
<dbReference type="InterPro" id="IPR011712">
    <property type="entry name" value="Sig_transdc_His_kin_sub3_dim/P"/>
</dbReference>
<feature type="transmembrane region" description="Helical" evidence="9">
    <location>
        <begin position="33"/>
        <end position="51"/>
    </location>
</feature>
<dbReference type="SUPFAM" id="SSF55781">
    <property type="entry name" value="GAF domain-like"/>
    <property type="match status" value="1"/>
</dbReference>
<dbReference type="InterPro" id="IPR050482">
    <property type="entry name" value="Sensor_HK_TwoCompSys"/>
</dbReference>
<dbReference type="CDD" id="cd16917">
    <property type="entry name" value="HATPase_UhpB-NarQ-NarX-like"/>
    <property type="match status" value="1"/>
</dbReference>
<dbReference type="Gene3D" id="3.30.565.10">
    <property type="entry name" value="Histidine kinase-like ATPase, C-terminal domain"/>
    <property type="match status" value="1"/>
</dbReference>
<dbReference type="PANTHER" id="PTHR24421">
    <property type="entry name" value="NITRATE/NITRITE SENSOR PROTEIN NARX-RELATED"/>
    <property type="match status" value="1"/>
</dbReference>
<gene>
    <name evidence="11" type="ORF">HC031_15725</name>
</gene>
<keyword evidence="7" id="KW-0067">ATP-binding</keyword>
<dbReference type="GO" id="GO:0016301">
    <property type="term" value="F:kinase activity"/>
    <property type="evidence" value="ECO:0007669"/>
    <property type="project" value="UniProtKB-KW"/>
</dbReference>
<name>A0ABX0Y139_9ACTN</name>
<dbReference type="Pfam" id="PF07730">
    <property type="entry name" value="HisKA_3"/>
    <property type="match status" value="1"/>
</dbReference>
<keyword evidence="6 11" id="KW-0418">Kinase</keyword>
<reference evidence="11 12" key="1">
    <citation type="submission" date="2020-03" db="EMBL/GenBank/DDBJ databases">
        <title>WGS of the type strain of Planosporangium spp.</title>
        <authorList>
            <person name="Thawai C."/>
        </authorList>
    </citation>
    <scope>NUCLEOTIDE SEQUENCE [LARGE SCALE GENOMIC DNA]</scope>
    <source>
        <strain evidence="11 12">TBRC 5610</strain>
    </source>
</reference>
<dbReference type="Pfam" id="PF02518">
    <property type="entry name" value="HATPase_c"/>
    <property type="match status" value="1"/>
</dbReference>
<evidence type="ECO:0000313" key="12">
    <source>
        <dbReference type="Proteomes" id="UP000722989"/>
    </source>
</evidence>
<sequence length="662" mass="68918">MTSRVVAGVLAATGAVGAAVCVGAALTASVPQVLLPVALAVVWWLAGLVALRARPEHASARLLTAVGTCHLAAFAIASVLGVTSGDSAAWLPWAAAVAANVIYWSGFAALAILLAVFPDERVRGRTSWGMVTVGVLAVVVVPVVAAVTSRQTDLALHFHRTALPAPAPLPWGSGPVDVSGVLPLLVLVGLAILVVRVRGATGERRQQLLWPLTIAAVLALMLVATPVGTHALGRGWAVVFVPVVGVLPIALLAGVRRYRLLQVELYAARTLAYGVVLALVLTIYTAAAAAAGHHGALPAVLVAAAAAVTGHPLRVWLEARVDRFVSGGRIRGHALVRHLAESLEGSDPRALATRTADTIATGMDVAWIDIRCQPDLQVHAGSARTGDARLVVPLTAAGEEIGAIECGPRRGGWSDEDIRLLTVLARHAALALRGADLASALARRVDELAASRERLVRAEDRARRQLERDLHDGIQQQLVVLLARLELLRSTLDAETTEGQIAAQSHAQAQRSLADLRNLVRGIHPPLLSDRGLVAAIEAQADQLPIPVSVDVDPRLTDARFPPAVETAAYYVVCEATTNVIKHSGAGRARVVVRPLAADGLQVAVTDDGSGFAVTATGSGLAGLRDRVEAIGGRLEISSTVGVGTTVVARFPISEMANVANA</sequence>
<feature type="transmembrane region" description="Helical" evidence="9">
    <location>
        <begin position="209"/>
        <end position="229"/>
    </location>
</feature>
<keyword evidence="4" id="KW-0808">Transferase</keyword>
<proteinExistence type="predicted"/>
<feature type="transmembrane region" description="Helical" evidence="9">
    <location>
        <begin position="128"/>
        <end position="148"/>
    </location>
</feature>
<dbReference type="Pfam" id="PF13185">
    <property type="entry name" value="GAF_2"/>
    <property type="match status" value="1"/>
</dbReference>
<keyword evidence="8" id="KW-0902">Two-component regulatory system</keyword>
<feature type="transmembrane region" description="Helical" evidence="9">
    <location>
        <begin position="267"/>
        <end position="290"/>
    </location>
</feature>
<keyword evidence="9" id="KW-0812">Transmembrane</keyword>
<dbReference type="InterPro" id="IPR029016">
    <property type="entry name" value="GAF-like_dom_sf"/>
</dbReference>
<keyword evidence="3" id="KW-0597">Phosphoprotein</keyword>
<evidence type="ECO:0000256" key="8">
    <source>
        <dbReference type="ARBA" id="ARBA00023012"/>
    </source>
</evidence>
<dbReference type="Gene3D" id="3.30.450.40">
    <property type="match status" value="1"/>
</dbReference>
<dbReference type="EMBL" id="JAATVY010000010">
    <property type="protein sequence ID" value="NJC71150.1"/>
    <property type="molecule type" value="Genomic_DNA"/>
</dbReference>
<protein>
    <recommendedName>
        <fullName evidence="2">histidine kinase</fullName>
        <ecNumber evidence="2">2.7.13.3</ecNumber>
    </recommendedName>
</protein>
<evidence type="ECO:0000256" key="6">
    <source>
        <dbReference type="ARBA" id="ARBA00022777"/>
    </source>
</evidence>
<evidence type="ECO:0000313" key="11">
    <source>
        <dbReference type="EMBL" id="NJC71150.1"/>
    </source>
</evidence>
<evidence type="ECO:0000256" key="9">
    <source>
        <dbReference type="SAM" id="Phobius"/>
    </source>
</evidence>
<dbReference type="InterPro" id="IPR036890">
    <property type="entry name" value="HATPase_C_sf"/>
</dbReference>
<feature type="transmembrane region" description="Helical" evidence="9">
    <location>
        <begin position="63"/>
        <end position="84"/>
    </location>
</feature>
<accession>A0ABX0Y139</accession>
<comment type="caution">
    <text evidence="11">The sequence shown here is derived from an EMBL/GenBank/DDBJ whole genome shotgun (WGS) entry which is preliminary data.</text>
</comment>